<reference evidence="1" key="1">
    <citation type="submission" date="2022-04" db="EMBL/GenBank/DDBJ databases">
        <title>Draft genome sequences of lactic acid bacteria (LAB) strains involved in meat spoilage.</title>
        <authorList>
            <person name="Palevich N."/>
        </authorList>
    </citation>
    <scope>NUCLEOTIDE SEQUENCE</scope>
    <source>
        <strain evidence="1">9-14</strain>
    </source>
</reference>
<proteinExistence type="predicted"/>
<evidence type="ECO:0000313" key="2">
    <source>
        <dbReference type="Proteomes" id="UP001249945"/>
    </source>
</evidence>
<organism evidence="1 2">
    <name type="scientific">Carnobacterium divergens</name>
    <name type="common">Lactobacillus divergens</name>
    <dbReference type="NCBI Taxonomy" id="2748"/>
    <lineage>
        <taxon>Bacteria</taxon>
        <taxon>Bacillati</taxon>
        <taxon>Bacillota</taxon>
        <taxon>Bacilli</taxon>
        <taxon>Lactobacillales</taxon>
        <taxon>Carnobacteriaceae</taxon>
        <taxon>Carnobacterium</taxon>
    </lineage>
</organism>
<dbReference type="EMBL" id="JALRMR010000004">
    <property type="protein sequence ID" value="MDT1973780.1"/>
    <property type="molecule type" value="Genomic_DNA"/>
</dbReference>
<dbReference type="RefSeq" id="WP_311780214.1">
    <property type="nucleotide sequence ID" value="NZ_JALRMQ010000001.1"/>
</dbReference>
<dbReference type="InterPro" id="IPR021146">
    <property type="entry name" value="Phage_gp6-like_head-tail"/>
</dbReference>
<gene>
    <name evidence="1" type="ORF">MX635_05145</name>
</gene>
<dbReference type="Proteomes" id="UP001249945">
    <property type="component" value="Unassembled WGS sequence"/>
</dbReference>
<accession>A0AAW8RA49</accession>
<protein>
    <submittedName>
        <fullName evidence="1">Phage head-tail connector protein</fullName>
    </submittedName>
</protein>
<comment type="caution">
    <text evidence="1">The sequence shown here is derived from an EMBL/GenBank/DDBJ whole genome shotgun (WGS) entry which is preliminary data.</text>
</comment>
<sequence length="101" mass="11748">MEIDDKLLSKIKSKLRITFNHQDDLIKDMISEGVAFLESKAGPLPIHVEENSRLTHLSIKLLKEYCRYDWNGTIALFEKDYLSDILNLQIQAAMERRKKNG</sequence>
<dbReference type="Pfam" id="PF05135">
    <property type="entry name" value="Phage_connect_1"/>
    <property type="match status" value="1"/>
</dbReference>
<name>A0AAW8RA49_CARDV</name>
<dbReference type="AlphaFoldDB" id="A0AAW8RA49"/>
<evidence type="ECO:0000313" key="1">
    <source>
        <dbReference type="EMBL" id="MDT1973780.1"/>
    </source>
</evidence>